<evidence type="ECO:0000256" key="1">
    <source>
        <dbReference type="SAM" id="SignalP"/>
    </source>
</evidence>
<sequence>MKTTAIVAALGMGSAAVAEANFGLQATVEDDSTITLDLVRTSESGILAIYDYSKGEFGDLIGTASLDAGVNTDVKVSLDPNGAQDVAAVIYEGELTTPSEASNWIELEVSEDS</sequence>
<dbReference type="InterPro" id="IPR055706">
    <property type="entry name" value="Slg1/2_DUF7282"/>
</dbReference>
<accession>A0AAN0MBC9</accession>
<dbReference type="Proteomes" id="UP001470809">
    <property type="component" value="Chromosome"/>
</dbReference>
<keyword evidence="4" id="KW-1185">Reference proteome</keyword>
<feature type="chain" id="PRO_5045745040" description="DUF7282 domain-containing protein" evidence="1">
    <location>
        <begin position="21"/>
        <end position="113"/>
    </location>
</feature>
<dbReference type="Pfam" id="PF23951">
    <property type="entry name" value="DUF7282"/>
    <property type="match status" value="1"/>
</dbReference>
<organism evidence="3 4">
    <name type="scientific">Yoonia rhodophyticola</name>
    <dbReference type="NCBI Taxonomy" id="3137370"/>
    <lineage>
        <taxon>Bacteria</taxon>
        <taxon>Pseudomonadati</taxon>
        <taxon>Pseudomonadota</taxon>
        <taxon>Alphaproteobacteria</taxon>
        <taxon>Rhodobacterales</taxon>
        <taxon>Paracoccaceae</taxon>
        <taxon>Yoonia</taxon>
    </lineage>
</organism>
<reference evidence="3 4" key="2">
    <citation type="submission" date="2024-08" db="EMBL/GenBank/DDBJ databases">
        <title>Phylogenomic analyses of a clade within the roseobacter group suggest taxonomic reassignments of species of the genera Aestuariivita, Citreicella, Loktanella, Nautella, Pelagibaca, Ruegeria, Thalassobius, Thiobacimonas and Tropicibacter, and the proposal o.</title>
        <authorList>
            <person name="Jeon C.O."/>
        </authorList>
    </citation>
    <scope>NUCLEOTIDE SEQUENCE [LARGE SCALE GENOMIC DNA]</scope>
    <source>
        <strain evidence="3 4">SS1-5</strain>
    </source>
</reference>
<evidence type="ECO:0000313" key="3">
    <source>
        <dbReference type="EMBL" id="WZU68465.2"/>
    </source>
</evidence>
<dbReference type="KEGG" id="yrh:AABB31_06085"/>
<feature type="domain" description="DUF7282" evidence="2">
    <location>
        <begin position="27"/>
        <end position="91"/>
    </location>
</feature>
<dbReference type="RefSeq" id="WP_373634833.1">
    <property type="nucleotide sequence ID" value="NZ_CP151767.2"/>
</dbReference>
<gene>
    <name evidence="3" type="ORF">AABB31_06085</name>
</gene>
<proteinExistence type="predicted"/>
<protein>
    <recommendedName>
        <fullName evidence="2">DUF7282 domain-containing protein</fullName>
    </recommendedName>
</protein>
<evidence type="ECO:0000313" key="4">
    <source>
        <dbReference type="Proteomes" id="UP001470809"/>
    </source>
</evidence>
<name>A0AAN0MBC9_9RHOB</name>
<evidence type="ECO:0000259" key="2">
    <source>
        <dbReference type="Pfam" id="PF23951"/>
    </source>
</evidence>
<keyword evidence="1" id="KW-0732">Signal</keyword>
<dbReference type="EMBL" id="CP151767">
    <property type="protein sequence ID" value="WZU68465.2"/>
    <property type="molecule type" value="Genomic_DNA"/>
</dbReference>
<dbReference type="AlphaFoldDB" id="A0AAN0MBC9"/>
<reference evidence="4" key="1">
    <citation type="submission" date="2024-04" db="EMBL/GenBank/DDBJ databases">
        <title>Phylogenomic analyses of a clade within the roseobacter group suggest taxonomic reassignments of species of the genera Aestuariivita, Citreicella, Loktanella, Nautella, Pelagibaca, Ruegeria, Thalassobius, Thiobacimonas and Tropicibacter, and the proposal o.</title>
        <authorList>
            <person name="Jeon C.O."/>
        </authorList>
    </citation>
    <scope>NUCLEOTIDE SEQUENCE [LARGE SCALE GENOMIC DNA]</scope>
    <source>
        <strain evidence="4">SS1-5</strain>
    </source>
</reference>
<feature type="signal peptide" evidence="1">
    <location>
        <begin position="1"/>
        <end position="20"/>
    </location>
</feature>